<dbReference type="EMBL" id="SEOQ01000524">
    <property type="protein sequence ID" value="TFY61161.1"/>
    <property type="molecule type" value="Genomic_DNA"/>
</dbReference>
<organism evidence="3 4">
    <name type="scientific">Dentipellis fragilis</name>
    <dbReference type="NCBI Taxonomy" id="205917"/>
    <lineage>
        <taxon>Eukaryota</taxon>
        <taxon>Fungi</taxon>
        <taxon>Dikarya</taxon>
        <taxon>Basidiomycota</taxon>
        <taxon>Agaricomycotina</taxon>
        <taxon>Agaricomycetes</taxon>
        <taxon>Russulales</taxon>
        <taxon>Hericiaceae</taxon>
        <taxon>Dentipellis</taxon>
    </lineage>
</organism>
<dbReference type="AlphaFoldDB" id="A0A4Y9YI82"/>
<sequence>MQSLADSDGEEPGLSSRRSRCALPPTSHHACSIRRPLFPPFFHFLFLVLLTSHFLLNTPSPIVLLLPLLDTHLRTIPLAHIGLDNDDTVTITRSRKTYRCATFSASNDQLLDVEPQFQILRGPALNATRDHDNPLFSIKELHALGANVPAFSRSRQLSAPTRCHAEQINSLPGSMLAAHGSSSMPTRTSQACCNVYLPGFADTASLPPYGNLSRLRPRSDPDWLGCEHSLAIASL</sequence>
<feature type="region of interest" description="Disordered" evidence="1">
    <location>
        <begin position="1"/>
        <end position="22"/>
    </location>
</feature>
<dbReference type="Proteomes" id="UP000298327">
    <property type="component" value="Unassembled WGS sequence"/>
</dbReference>
<keyword evidence="2" id="KW-1133">Transmembrane helix</keyword>
<reference evidence="3 4" key="1">
    <citation type="submission" date="2019-02" db="EMBL/GenBank/DDBJ databases">
        <title>Genome sequencing of the rare red list fungi Dentipellis fragilis.</title>
        <authorList>
            <person name="Buettner E."/>
            <person name="Kellner H."/>
        </authorList>
    </citation>
    <scope>NUCLEOTIDE SEQUENCE [LARGE SCALE GENOMIC DNA]</scope>
    <source>
        <strain evidence="3 4">DSM 105465</strain>
    </source>
</reference>
<evidence type="ECO:0000313" key="3">
    <source>
        <dbReference type="EMBL" id="TFY61161.1"/>
    </source>
</evidence>
<gene>
    <name evidence="3" type="ORF">EVG20_g7159</name>
</gene>
<name>A0A4Y9YI82_9AGAM</name>
<evidence type="ECO:0000313" key="4">
    <source>
        <dbReference type="Proteomes" id="UP000298327"/>
    </source>
</evidence>
<keyword evidence="2" id="KW-0812">Transmembrane</keyword>
<proteinExistence type="predicted"/>
<accession>A0A4Y9YI82</accession>
<evidence type="ECO:0000256" key="2">
    <source>
        <dbReference type="SAM" id="Phobius"/>
    </source>
</evidence>
<comment type="caution">
    <text evidence="3">The sequence shown here is derived from an EMBL/GenBank/DDBJ whole genome shotgun (WGS) entry which is preliminary data.</text>
</comment>
<keyword evidence="4" id="KW-1185">Reference proteome</keyword>
<evidence type="ECO:0000256" key="1">
    <source>
        <dbReference type="SAM" id="MobiDB-lite"/>
    </source>
</evidence>
<keyword evidence="2" id="KW-0472">Membrane</keyword>
<protein>
    <submittedName>
        <fullName evidence="3">Uncharacterized protein</fullName>
    </submittedName>
</protein>
<feature type="transmembrane region" description="Helical" evidence="2">
    <location>
        <begin position="37"/>
        <end position="56"/>
    </location>
</feature>